<evidence type="ECO:0000259" key="2">
    <source>
        <dbReference type="Pfam" id="PF02225"/>
    </source>
</evidence>
<dbReference type="InterPro" id="IPR041577">
    <property type="entry name" value="RT_RNaseH_2"/>
</dbReference>
<accession>A0A5E4FMG4</accession>
<dbReference type="Pfam" id="PF02225">
    <property type="entry name" value="PA"/>
    <property type="match status" value="1"/>
</dbReference>
<dbReference type="PANTHER" id="PTHR37984">
    <property type="entry name" value="PROTEIN CBG26694"/>
    <property type="match status" value="1"/>
</dbReference>
<feature type="domain" description="PA" evidence="2">
    <location>
        <begin position="32"/>
        <end position="71"/>
    </location>
</feature>
<feature type="domain" description="Reverse transcriptase/retrotransposon-derived protein RNase H-like" evidence="3">
    <location>
        <begin position="131"/>
        <end position="190"/>
    </location>
</feature>
<dbReference type="Proteomes" id="UP000327085">
    <property type="component" value="Chromosome 2"/>
</dbReference>
<dbReference type="InParanoid" id="A0A5E4FMG4"/>
<name>A0A5E4FMG4_PRUDU</name>
<dbReference type="SUPFAM" id="SSF56672">
    <property type="entry name" value="DNA/RNA polymerases"/>
    <property type="match status" value="1"/>
</dbReference>
<dbReference type="FunFam" id="3.30.70.270:FF:000020">
    <property type="entry name" value="Transposon Tf2-6 polyprotein-like Protein"/>
    <property type="match status" value="1"/>
</dbReference>
<dbReference type="Pfam" id="PF17919">
    <property type="entry name" value="RT_RNaseH_2"/>
    <property type="match status" value="1"/>
</dbReference>
<dbReference type="PANTHER" id="PTHR37984:SF5">
    <property type="entry name" value="PROTEIN NYNRIN-LIKE"/>
    <property type="match status" value="1"/>
</dbReference>
<gene>
    <name evidence="4" type="ORF">ALMOND_2B030703</name>
</gene>
<protein>
    <submittedName>
        <fullName evidence="4">PREDICTED: Retrovirus-related Pol poly from transposon</fullName>
    </submittedName>
</protein>
<dbReference type="InterPro" id="IPR003137">
    <property type="entry name" value="PA_domain"/>
</dbReference>
<dbReference type="GO" id="GO:0003824">
    <property type="term" value="F:catalytic activity"/>
    <property type="evidence" value="ECO:0007669"/>
    <property type="project" value="UniProtKB-KW"/>
</dbReference>
<dbReference type="InterPro" id="IPR043502">
    <property type="entry name" value="DNA/RNA_pol_sf"/>
</dbReference>
<dbReference type="EMBL" id="CABIKO010000139">
    <property type="protein sequence ID" value="VVA28321.1"/>
    <property type="molecule type" value="Genomic_DNA"/>
</dbReference>
<dbReference type="AlphaFoldDB" id="A0A5E4FMG4"/>
<reference evidence="5" key="1">
    <citation type="journal article" date="2020" name="Plant J.">
        <title>Transposons played a major role in the diversification between the closely related almond and peach genomes: results from the almond genome sequence.</title>
        <authorList>
            <person name="Alioto T."/>
            <person name="Alexiou K.G."/>
            <person name="Bardil A."/>
            <person name="Barteri F."/>
            <person name="Castanera R."/>
            <person name="Cruz F."/>
            <person name="Dhingra A."/>
            <person name="Duval H."/>
            <person name="Fernandez I Marti A."/>
            <person name="Frias L."/>
            <person name="Galan B."/>
            <person name="Garcia J.L."/>
            <person name="Howad W."/>
            <person name="Gomez-Garrido J."/>
            <person name="Gut M."/>
            <person name="Julca I."/>
            <person name="Morata J."/>
            <person name="Puigdomenech P."/>
            <person name="Ribeca P."/>
            <person name="Rubio Cabetas M.J."/>
            <person name="Vlasova A."/>
            <person name="Wirthensohn M."/>
            <person name="Garcia-Mas J."/>
            <person name="Gabaldon T."/>
            <person name="Casacuberta J.M."/>
            <person name="Arus P."/>
        </authorList>
    </citation>
    <scope>NUCLEOTIDE SEQUENCE [LARGE SCALE GENOMIC DNA]</scope>
    <source>
        <strain evidence="5">cv. Texas</strain>
    </source>
</reference>
<evidence type="ECO:0000313" key="5">
    <source>
        <dbReference type="Proteomes" id="UP000327085"/>
    </source>
</evidence>
<keyword evidence="1" id="KW-0511">Multifunctional enzyme</keyword>
<organism evidence="4 5">
    <name type="scientific">Prunus dulcis</name>
    <name type="common">Almond</name>
    <name type="synonym">Amygdalus dulcis</name>
    <dbReference type="NCBI Taxonomy" id="3755"/>
    <lineage>
        <taxon>Eukaryota</taxon>
        <taxon>Viridiplantae</taxon>
        <taxon>Streptophyta</taxon>
        <taxon>Embryophyta</taxon>
        <taxon>Tracheophyta</taxon>
        <taxon>Spermatophyta</taxon>
        <taxon>Magnoliopsida</taxon>
        <taxon>eudicotyledons</taxon>
        <taxon>Gunneridae</taxon>
        <taxon>Pentapetalae</taxon>
        <taxon>rosids</taxon>
        <taxon>fabids</taxon>
        <taxon>Rosales</taxon>
        <taxon>Rosaceae</taxon>
        <taxon>Amygdaloideae</taxon>
        <taxon>Amygdaleae</taxon>
        <taxon>Prunus</taxon>
    </lineage>
</organism>
<dbReference type="InterPro" id="IPR050951">
    <property type="entry name" value="Retrovirus_Pol_polyprotein"/>
</dbReference>
<sequence>MCLKVLGYDQASLSHGTHCIWVDTVPFSLVQLFGTISLFARGDCEFSVKAQVAQLWGAKAMMVINDDEVSADDIHVDEDKVRAIREWPTLKTASDVRNFYGHATFYRRFVLHFNTLTTPITKCLKRGKFNWGEEEDQSFAVIKEKFSTTPVLDLPNFKKISEVECDASGVGVGAILSQENRPVAFVSEKTE</sequence>
<evidence type="ECO:0000256" key="1">
    <source>
        <dbReference type="ARBA" id="ARBA00023268"/>
    </source>
</evidence>
<evidence type="ECO:0000313" key="4">
    <source>
        <dbReference type="EMBL" id="VVA28321.1"/>
    </source>
</evidence>
<dbReference type="InterPro" id="IPR043128">
    <property type="entry name" value="Rev_trsase/Diguanyl_cyclase"/>
</dbReference>
<dbReference type="Gene3D" id="3.30.70.270">
    <property type="match status" value="1"/>
</dbReference>
<dbReference type="Gramene" id="VVA28321">
    <property type="protein sequence ID" value="VVA28321"/>
    <property type="gene ID" value="Prudul26B030703"/>
</dbReference>
<evidence type="ECO:0000259" key="3">
    <source>
        <dbReference type="Pfam" id="PF17919"/>
    </source>
</evidence>
<proteinExistence type="predicted"/>